<name>A0A7X6H0S5_9RHOB</name>
<dbReference type="PANTHER" id="PTHR44591">
    <property type="entry name" value="STRESS RESPONSE REGULATOR PROTEIN 1"/>
    <property type="match status" value="1"/>
</dbReference>
<dbReference type="Proteomes" id="UP000526408">
    <property type="component" value="Unassembled WGS sequence"/>
</dbReference>
<dbReference type="InterPro" id="IPR050595">
    <property type="entry name" value="Bact_response_regulator"/>
</dbReference>
<evidence type="ECO:0000313" key="4">
    <source>
        <dbReference type="EMBL" id="NKX45924.1"/>
    </source>
</evidence>
<gene>
    <name evidence="4" type="ORF">HCU73_15115</name>
</gene>
<dbReference type="PANTHER" id="PTHR44591:SF3">
    <property type="entry name" value="RESPONSE REGULATORY DOMAIN-CONTAINING PROTEIN"/>
    <property type="match status" value="1"/>
</dbReference>
<dbReference type="InterPro" id="IPR001789">
    <property type="entry name" value="Sig_transdc_resp-reg_receiver"/>
</dbReference>
<dbReference type="AlphaFoldDB" id="A0A7X6H0S5"/>
<dbReference type="SMART" id="SM00448">
    <property type="entry name" value="REC"/>
    <property type="match status" value="1"/>
</dbReference>
<sequence length="135" mass="14810">MSDKTPLILHADDEEDILAIAKLALEVVGGLSIVQCSSGHQAIELAQRHKPDFLLLDVMMPGIDGVETLRRIRQIEGCHRTPAVFMTAKVLNDDRARLLASGAEAVIAKPFDPMTLASQIVEIWRKSIEKECLPG</sequence>
<dbReference type="EMBL" id="JAAZQQ010000005">
    <property type="protein sequence ID" value="NKX45924.1"/>
    <property type="molecule type" value="Genomic_DNA"/>
</dbReference>
<comment type="caution">
    <text evidence="4">The sequence shown here is derived from an EMBL/GenBank/DDBJ whole genome shotgun (WGS) entry which is preliminary data.</text>
</comment>
<reference evidence="4 5" key="1">
    <citation type="submission" date="2020-04" db="EMBL/GenBank/DDBJ databases">
        <authorList>
            <person name="Yoon J."/>
        </authorList>
    </citation>
    <scope>NUCLEOTIDE SEQUENCE [LARGE SCALE GENOMIC DNA]</scope>
    <source>
        <strain evidence="4 5">KMU-115</strain>
    </source>
</reference>
<feature type="domain" description="Response regulatory" evidence="3">
    <location>
        <begin position="7"/>
        <end position="124"/>
    </location>
</feature>
<evidence type="ECO:0000256" key="2">
    <source>
        <dbReference type="PROSITE-ProRule" id="PRU00169"/>
    </source>
</evidence>
<dbReference type="RefSeq" id="WP_168624298.1">
    <property type="nucleotide sequence ID" value="NZ_JAAZQQ010000005.1"/>
</dbReference>
<dbReference type="InterPro" id="IPR011006">
    <property type="entry name" value="CheY-like_superfamily"/>
</dbReference>
<keyword evidence="1 2" id="KW-0597">Phosphoprotein</keyword>
<protein>
    <submittedName>
        <fullName evidence="4">Response regulator</fullName>
    </submittedName>
</protein>
<proteinExistence type="predicted"/>
<keyword evidence="5" id="KW-1185">Reference proteome</keyword>
<dbReference type="SUPFAM" id="SSF52172">
    <property type="entry name" value="CheY-like"/>
    <property type="match status" value="1"/>
</dbReference>
<dbReference type="GO" id="GO:0000160">
    <property type="term" value="P:phosphorelay signal transduction system"/>
    <property type="evidence" value="ECO:0007669"/>
    <property type="project" value="InterPro"/>
</dbReference>
<organism evidence="4 5">
    <name type="scientific">Roseicyclus persicicus</name>
    <dbReference type="NCBI Taxonomy" id="2650661"/>
    <lineage>
        <taxon>Bacteria</taxon>
        <taxon>Pseudomonadati</taxon>
        <taxon>Pseudomonadota</taxon>
        <taxon>Alphaproteobacteria</taxon>
        <taxon>Rhodobacterales</taxon>
        <taxon>Roseobacteraceae</taxon>
        <taxon>Roseicyclus</taxon>
    </lineage>
</organism>
<dbReference type="PROSITE" id="PS50110">
    <property type="entry name" value="RESPONSE_REGULATORY"/>
    <property type="match status" value="1"/>
</dbReference>
<dbReference type="Pfam" id="PF00072">
    <property type="entry name" value="Response_reg"/>
    <property type="match status" value="1"/>
</dbReference>
<dbReference type="Gene3D" id="3.40.50.2300">
    <property type="match status" value="1"/>
</dbReference>
<evidence type="ECO:0000256" key="1">
    <source>
        <dbReference type="ARBA" id="ARBA00022553"/>
    </source>
</evidence>
<evidence type="ECO:0000259" key="3">
    <source>
        <dbReference type="PROSITE" id="PS50110"/>
    </source>
</evidence>
<accession>A0A7X6H0S5</accession>
<evidence type="ECO:0000313" key="5">
    <source>
        <dbReference type="Proteomes" id="UP000526408"/>
    </source>
</evidence>
<feature type="modified residue" description="4-aspartylphosphate" evidence="2">
    <location>
        <position position="57"/>
    </location>
</feature>